<protein>
    <submittedName>
        <fullName evidence="2">Uncharacterized protein</fullName>
    </submittedName>
</protein>
<proteinExistence type="predicted"/>
<feature type="transmembrane region" description="Helical" evidence="1">
    <location>
        <begin position="12"/>
        <end position="37"/>
    </location>
</feature>
<reference evidence="2" key="1">
    <citation type="journal article" date="2020" name="Nature">
        <title>Giant virus diversity and host interactions through global metagenomics.</title>
        <authorList>
            <person name="Schulz F."/>
            <person name="Roux S."/>
            <person name="Paez-Espino D."/>
            <person name="Jungbluth S."/>
            <person name="Walsh D.A."/>
            <person name="Denef V.J."/>
            <person name="McMahon K.D."/>
            <person name="Konstantinidis K.T."/>
            <person name="Eloe-Fadrosh E.A."/>
            <person name="Kyrpides N.C."/>
            <person name="Woyke T."/>
        </authorList>
    </citation>
    <scope>NUCLEOTIDE SEQUENCE</scope>
    <source>
        <strain evidence="2">GVMAG-M-3300023174-134</strain>
    </source>
</reference>
<evidence type="ECO:0000313" key="2">
    <source>
        <dbReference type="EMBL" id="QHT14054.1"/>
    </source>
</evidence>
<keyword evidence="1" id="KW-0472">Membrane</keyword>
<keyword evidence="1" id="KW-0812">Transmembrane</keyword>
<sequence>MAFYNDRSFQCMISLLVIFGFGFVVLWFVSKIIYALFCFDIRKIHNDNTNFTNGIIDTDNHTNILDSIIQVNNPFQDTLEVSVEPQQSINNDNDSVGNIPIA</sequence>
<accession>A0A6C0DD06</accession>
<name>A0A6C0DD06_9ZZZZ</name>
<keyword evidence="1" id="KW-1133">Transmembrane helix</keyword>
<organism evidence="2">
    <name type="scientific">viral metagenome</name>
    <dbReference type="NCBI Taxonomy" id="1070528"/>
    <lineage>
        <taxon>unclassified sequences</taxon>
        <taxon>metagenomes</taxon>
        <taxon>organismal metagenomes</taxon>
    </lineage>
</organism>
<dbReference type="AlphaFoldDB" id="A0A6C0DD06"/>
<dbReference type="EMBL" id="MN739578">
    <property type="protein sequence ID" value="QHT14054.1"/>
    <property type="molecule type" value="Genomic_DNA"/>
</dbReference>
<evidence type="ECO:0000256" key="1">
    <source>
        <dbReference type="SAM" id="Phobius"/>
    </source>
</evidence>